<dbReference type="InterPro" id="IPR038063">
    <property type="entry name" value="Transpep_catalytic_dom"/>
</dbReference>
<dbReference type="PANTHER" id="PTHR36699">
    <property type="entry name" value="LD-TRANSPEPTIDASE"/>
    <property type="match status" value="1"/>
</dbReference>
<sequence length="417" mass="46178">MPNRRKFLAQALLAGAGLGLPLRQVNAGASDASFAGALLSGVQRDSPEARLIGIYRAIAAGDSASLDLAHALVRDMPRFQLGQLVYGDLLLTRSGKLNGFSSAADITPTHGKSLQLLHEEAWRRLQWLRETPEPGLIPRQLVRLASNVRHLIAVDASHSRVYVFMNTSAGLELIRSFYASIGQGGFDKQVEGDLRTPLGVYFITSRLEEIQLQEIYGIGALPLNYPNEHDRRLGRTGSGIWLHGVPRTGYARSPYSTEGCVALANDDMAYLMHTLQLRRTPVIIANELHWVHPDEQATERNALDAVLSTWRQAHARGDIDTLSALQTPDYNARTTQPAPRQASATAAAQTGIKEVRAQAQAQAQWRNVSVFRWKHQGDVAIVNYTTVSASSRARSIDRRQYWSQDDGHWRLFFDGMV</sequence>
<dbReference type="PANTHER" id="PTHR36699:SF1">
    <property type="entry name" value="L,D-TRANSPEPTIDASE YAFK-RELATED"/>
    <property type="match status" value="1"/>
</dbReference>
<evidence type="ECO:0000313" key="10">
    <source>
        <dbReference type="Proteomes" id="UP000634919"/>
    </source>
</evidence>
<gene>
    <name evidence="9" type="ORF">H9646_14165</name>
</gene>
<dbReference type="InterPro" id="IPR032710">
    <property type="entry name" value="NTF2-like_dom_sf"/>
</dbReference>
<keyword evidence="6 7" id="KW-0961">Cell wall biogenesis/degradation</keyword>
<comment type="pathway">
    <text evidence="1 7">Cell wall biogenesis; peptidoglycan biosynthesis.</text>
</comment>
<dbReference type="CDD" id="cd16913">
    <property type="entry name" value="YkuD_like"/>
    <property type="match status" value="1"/>
</dbReference>
<keyword evidence="3" id="KW-0808">Transferase</keyword>
<dbReference type="EMBL" id="JACSQK010000006">
    <property type="protein sequence ID" value="MBD7961618.1"/>
    <property type="molecule type" value="Genomic_DNA"/>
</dbReference>
<dbReference type="PROSITE" id="PS51318">
    <property type="entry name" value="TAT"/>
    <property type="match status" value="1"/>
</dbReference>
<name>A0ABR8SDX3_9BURK</name>
<reference evidence="9 10" key="1">
    <citation type="submission" date="2020-08" db="EMBL/GenBank/DDBJ databases">
        <title>A Genomic Blueprint of the Chicken Gut Microbiome.</title>
        <authorList>
            <person name="Gilroy R."/>
            <person name="Ravi A."/>
            <person name="Getino M."/>
            <person name="Pursley I."/>
            <person name="Horton D.L."/>
            <person name="Alikhan N.-F."/>
            <person name="Baker D."/>
            <person name="Gharbi K."/>
            <person name="Hall N."/>
            <person name="Watson M."/>
            <person name="Adriaenssens E.M."/>
            <person name="Foster-Nyarko E."/>
            <person name="Jarju S."/>
            <person name="Secka A."/>
            <person name="Antonio M."/>
            <person name="Oren A."/>
            <person name="Chaudhuri R."/>
            <person name="La Ragione R.M."/>
            <person name="Hildebrand F."/>
            <person name="Pallen M.J."/>
        </authorList>
    </citation>
    <scope>NUCLEOTIDE SEQUENCE [LARGE SCALE GENOMIC DNA]</scope>
    <source>
        <strain evidence="9 10">Sa2CVA6</strain>
    </source>
</reference>
<dbReference type="SUPFAM" id="SSF141523">
    <property type="entry name" value="L,D-transpeptidase catalytic domain-like"/>
    <property type="match status" value="1"/>
</dbReference>
<evidence type="ECO:0000256" key="1">
    <source>
        <dbReference type="ARBA" id="ARBA00004752"/>
    </source>
</evidence>
<dbReference type="InterPro" id="IPR006311">
    <property type="entry name" value="TAT_signal"/>
</dbReference>
<evidence type="ECO:0000256" key="2">
    <source>
        <dbReference type="ARBA" id="ARBA00005992"/>
    </source>
</evidence>
<evidence type="ECO:0000256" key="5">
    <source>
        <dbReference type="ARBA" id="ARBA00022984"/>
    </source>
</evidence>
<dbReference type="Pfam" id="PF03734">
    <property type="entry name" value="YkuD"/>
    <property type="match status" value="1"/>
</dbReference>
<feature type="active site" description="Proton donor/acceptor" evidence="7">
    <location>
        <position position="243"/>
    </location>
</feature>
<evidence type="ECO:0000256" key="6">
    <source>
        <dbReference type="ARBA" id="ARBA00023316"/>
    </source>
</evidence>
<protein>
    <submittedName>
        <fullName evidence="9">L,D-transpeptidase</fullName>
    </submittedName>
</protein>
<evidence type="ECO:0000259" key="8">
    <source>
        <dbReference type="PROSITE" id="PS52029"/>
    </source>
</evidence>
<keyword evidence="5 7" id="KW-0573">Peptidoglycan synthesis</keyword>
<organism evidence="9 10">
    <name type="scientific">Comamonas avium</name>
    <dbReference type="NCBI Taxonomy" id="2762231"/>
    <lineage>
        <taxon>Bacteria</taxon>
        <taxon>Pseudomonadati</taxon>
        <taxon>Pseudomonadota</taxon>
        <taxon>Betaproteobacteria</taxon>
        <taxon>Burkholderiales</taxon>
        <taxon>Comamonadaceae</taxon>
        <taxon>Comamonas</taxon>
    </lineage>
</organism>
<comment type="similarity">
    <text evidence="2">Belongs to the YkuD family.</text>
</comment>
<keyword evidence="10" id="KW-1185">Reference proteome</keyword>
<evidence type="ECO:0000313" key="9">
    <source>
        <dbReference type="EMBL" id="MBD7961618.1"/>
    </source>
</evidence>
<dbReference type="InterPro" id="IPR005490">
    <property type="entry name" value="LD_TPept_cat_dom"/>
</dbReference>
<dbReference type="SUPFAM" id="SSF54427">
    <property type="entry name" value="NTF2-like"/>
    <property type="match status" value="1"/>
</dbReference>
<comment type="caution">
    <text evidence="9">The sequence shown here is derived from an EMBL/GenBank/DDBJ whole genome shotgun (WGS) entry which is preliminary data.</text>
</comment>
<dbReference type="Proteomes" id="UP000634919">
    <property type="component" value="Unassembled WGS sequence"/>
</dbReference>
<dbReference type="Gene3D" id="2.40.440.10">
    <property type="entry name" value="L,D-transpeptidase catalytic domain-like"/>
    <property type="match status" value="1"/>
</dbReference>
<proteinExistence type="inferred from homology"/>
<feature type="active site" description="Nucleophile" evidence="7">
    <location>
        <position position="260"/>
    </location>
</feature>
<evidence type="ECO:0000256" key="4">
    <source>
        <dbReference type="ARBA" id="ARBA00022960"/>
    </source>
</evidence>
<accession>A0ABR8SDX3</accession>
<feature type="domain" description="L,D-TPase catalytic" evidence="8">
    <location>
        <begin position="150"/>
        <end position="285"/>
    </location>
</feature>
<dbReference type="RefSeq" id="WP_191724008.1">
    <property type="nucleotide sequence ID" value="NZ_JACSQK010000006.1"/>
</dbReference>
<evidence type="ECO:0000256" key="7">
    <source>
        <dbReference type="PROSITE-ProRule" id="PRU01373"/>
    </source>
</evidence>
<dbReference type="PROSITE" id="PS52029">
    <property type="entry name" value="LD_TPASE"/>
    <property type="match status" value="1"/>
</dbReference>
<dbReference type="Gene3D" id="3.10.450.50">
    <property type="match status" value="1"/>
</dbReference>
<keyword evidence="4 7" id="KW-0133">Cell shape</keyword>
<evidence type="ECO:0000256" key="3">
    <source>
        <dbReference type="ARBA" id="ARBA00022679"/>
    </source>
</evidence>